<protein>
    <submittedName>
        <fullName evidence="1">Tryptophan halogenase</fullName>
    </submittedName>
</protein>
<dbReference type="GeneID" id="4239080"/>
<dbReference type="OrthoDB" id="18871at10239"/>
<dbReference type="PANTHER" id="PTHR43747">
    <property type="entry name" value="FAD-BINDING PROTEIN"/>
    <property type="match status" value="1"/>
</dbReference>
<dbReference type="PANTHER" id="PTHR43747:SF4">
    <property type="entry name" value="FLAVIN-DEPENDENT TRYPTOPHAN HALOGENASE"/>
    <property type="match status" value="1"/>
</dbReference>
<organismHost>
    <name type="scientific">Synechococcus</name>
    <dbReference type="NCBI Taxonomy" id="1129"/>
</organismHost>
<dbReference type="Proteomes" id="UP000000909">
    <property type="component" value="Segment"/>
</dbReference>
<dbReference type="SMR" id="Q0QZI7"/>
<dbReference type="EMBL" id="DQ149023">
    <property type="protein sequence ID" value="ABA47010.1"/>
    <property type="molecule type" value="Genomic_DNA"/>
</dbReference>
<sequence length="507" mass="59239">MKVDSICIVGGGTAGWMAAATFTRLFPHKHITLLESDDIPTIGVGESTTQFFRGWLDFIELYDVQWMDDCDATYKYSVRFENFNRPNCPFHYPFISNPDSVKDPKDIPTWFIHQTLTGESVDGFASWIAPHMKAIEEGRIITEDFDRFVHQRDTGFHMDASKFARWLKDNICYPAGINHMSDVHITKHMKRMDGTLEWIQDKNGRKFYADLFVDCTGFKSLLINDYMKTEWEDFNEMLPNDRAWTVRLPYTNKREQMKTYTNCTALDNGWVWNVPLQNRIGTGYNYSSKFTSDAAALEEFKKHLGYPEETLCDYRNIKFKTGLSKKPWNKNVLAIGLSGGFIEPLESNGLLSVHEWLIWACQIIGDGAVRAIDINAFNYKARKNFKSFAHFVFYHYAFSKRNDTPYWKYMTEDYDALSDLHEEFLYDIRNTTTPLDKIDIHKFILHNYGGESYIAAGHDWNPFNHATLRLLESRKEIDLDSYIEISDYSHYNELIETFPYASDYYEN</sequence>
<keyword evidence="2" id="KW-1185">Reference proteome</keyword>
<dbReference type="RefSeq" id="YP_717708.1">
    <property type="nucleotide sequence ID" value="NC_008296.2"/>
</dbReference>
<dbReference type="InterPro" id="IPR033856">
    <property type="entry name" value="Trp_halogen"/>
</dbReference>
<evidence type="ECO:0000313" key="1">
    <source>
        <dbReference type="EMBL" id="ABA47010.1"/>
    </source>
</evidence>
<organism evidence="1 2">
    <name type="scientific">Synechococcus phage syn9</name>
    <dbReference type="NCBI Taxonomy" id="382359"/>
    <lineage>
        <taxon>Viruses</taxon>
        <taxon>Duplodnaviria</taxon>
        <taxon>Heunggongvirae</taxon>
        <taxon>Uroviricota</taxon>
        <taxon>Caudoviricetes</taxon>
        <taxon>Pantevenvirales</taxon>
        <taxon>Kyanoviridae</taxon>
        <taxon>Ormenosvirus</taxon>
        <taxon>Ormenosvirus syn9</taxon>
    </lineage>
</organism>
<reference evidence="1 2" key="1">
    <citation type="journal article" date="2007" name="Environ. Microbiol.">
        <title>Genomic and structural analysis of Syn9, a cyanophage infecting marine Prochlorococcus and Synechococcus.</title>
        <authorList>
            <person name="Weigele P.R."/>
            <person name="Pope W.H."/>
            <person name="Pedulla M.L."/>
            <person name="Houtz J.M."/>
            <person name="Smith A.L."/>
            <person name="Conway J.F."/>
            <person name="King J."/>
            <person name="Hatfull G.F."/>
            <person name="Lawrence J.G."/>
            <person name="Hendrix R.W."/>
        </authorList>
    </citation>
    <scope>NUCLEOTIDE SEQUENCE</scope>
</reference>
<dbReference type="SUPFAM" id="SSF51905">
    <property type="entry name" value="FAD/NAD(P)-binding domain"/>
    <property type="match status" value="1"/>
</dbReference>
<dbReference type="PIRSF" id="PIRSF011396">
    <property type="entry name" value="Trp_halogenase"/>
    <property type="match status" value="1"/>
</dbReference>
<dbReference type="Gene3D" id="3.50.50.60">
    <property type="entry name" value="FAD/NAD(P)-binding domain"/>
    <property type="match status" value="1"/>
</dbReference>
<dbReference type="InterPro" id="IPR006905">
    <property type="entry name" value="Flavin_halogenase"/>
</dbReference>
<accession>Q0QZI7</accession>
<dbReference type="InterPro" id="IPR050816">
    <property type="entry name" value="Flavin-dep_Halogenase_NPB"/>
</dbReference>
<name>Q0QZI7_BPSYS</name>
<dbReference type="GO" id="GO:0004497">
    <property type="term" value="F:monooxygenase activity"/>
    <property type="evidence" value="ECO:0007669"/>
    <property type="project" value="InterPro"/>
</dbReference>
<dbReference type="InterPro" id="IPR036188">
    <property type="entry name" value="FAD/NAD-bd_sf"/>
</dbReference>
<dbReference type="KEGG" id="vg:4239080"/>
<evidence type="ECO:0000313" key="2">
    <source>
        <dbReference type="Proteomes" id="UP000000909"/>
    </source>
</evidence>
<dbReference type="Pfam" id="PF04820">
    <property type="entry name" value="Trp_halogenase"/>
    <property type="match status" value="1"/>
</dbReference>
<proteinExistence type="predicted"/>